<sequence>MDPQDNDDDADIYGDDPTPAPVQPIVNEPIIEQPPIIEVPEVKKEIPKIRALVSGLDWWITDETIRQQLSTIGPVVELELFSVPSNGKFNGVFECWIQTEKSESQVVNLIKQLQFGQTSDITVTPGSSAKSNLAKISTGNDEPALKLPGKPAPMLYDDPRNPIPRNLLPFNDVDSDRPKRSDDKRGSSKKGSDRDRDKHRDRGWRRDRDRRDYDYDYDYTYDDKDYRRRDDRDDYYDRDRRRRDDDREDRHRDKRRK</sequence>
<dbReference type="GO" id="GO:0003676">
    <property type="term" value="F:nucleic acid binding"/>
    <property type="evidence" value="ECO:0007669"/>
    <property type="project" value="InterPro"/>
</dbReference>
<evidence type="ECO:0000256" key="1">
    <source>
        <dbReference type="SAM" id="MobiDB-lite"/>
    </source>
</evidence>
<dbReference type="EMBL" id="MLAK01000749">
    <property type="protein sequence ID" value="OHT05711.1"/>
    <property type="molecule type" value="Genomic_DNA"/>
</dbReference>
<name>A0A1J4K2V1_9EUKA</name>
<evidence type="ECO:0000313" key="3">
    <source>
        <dbReference type="Proteomes" id="UP000179807"/>
    </source>
</evidence>
<dbReference type="SUPFAM" id="SSF54928">
    <property type="entry name" value="RNA-binding domain, RBD"/>
    <property type="match status" value="1"/>
</dbReference>
<keyword evidence="2" id="KW-0648">Protein biosynthesis</keyword>
<dbReference type="AlphaFoldDB" id="A0A1J4K2V1"/>
<feature type="compositionally biased region" description="Basic and acidic residues" evidence="1">
    <location>
        <begin position="225"/>
        <end position="251"/>
    </location>
</feature>
<dbReference type="Proteomes" id="UP000179807">
    <property type="component" value="Unassembled WGS sequence"/>
</dbReference>
<feature type="compositionally biased region" description="Acidic residues" evidence="1">
    <location>
        <begin position="1"/>
        <end position="14"/>
    </location>
</feature>
<dbReference type="VEuPathDB" id="TrichDB:TRFO_05869"/>
<keyword evidence="3" id="KW-1185">Reference proteome</keyword>
<dbReference type="GO" id="GO:0003743">
    <property type="term" value="F:translation initiation factor activity"/>
    <property type="evidence" value="ECO:0007669"/>
    <property type="project" value="UniProtKB-KW"/>
</dbReference>
<feature type="compositionally biased region" description="Basic and acidic residues" evidence="1">
    <location>
        <begin position="174"/>
        <end position="207"/>
    </location>
</feature>
<comment type="caution">
    <text evidence="2">The sequence shown here is derived from an EMBL/GenBank/DDBJ whole genome shotgun (WGS) entry which is preliminary data.</text>
</comment>
<feature type="compositionally biased region" description="Polar residues" evidence="1">
    <location>
        <begin position="120"/>
        <end position="140"/>
    </location>
</feature>
<evidence type="ECO:0000313" key="2">
    <source>
        <dbReference type="EMBL" id="OHT05711.1"/>
    </source>
</evidence>
<protein>
    <submittedName>
        <fullName evidence="2">Eukaryotic translation initiation factor 3 subunit 10</fullName>
    </submittedName>
</protein>
<feature type="region of interest" description="Disordered" evidence="1">
    <location>
        <begin position="225"/>
        <end position="257"/>
    </location>
</feature>
<organism evidence="2 3">
    <name type="scientific">Tritrichomonas foetus</name>
    <dbReference type="NCBI Taxonomy" id="1144522"/>
    <lineage>
        <taxon>Eukaryota</taxon>
        <taxon>Metamonada</taxon>
        <taxon>Parabasalia</taxon>
        <taxon>Tritrichomonadida</taxon>
        <taxon>Tritrichomonadidae</taxon>
        <taxon>Tritrichomonas</taxon>
    </lineage>
</organism>
<dbReference type="RefSeq" id="XP_068358847.1">
    <property type="nucleotide sequence ID" value="XM_068492752.1"/>
</dbReference>
<dbReference type="GeneID" id="94827456"/>
<keyword evidence="2" id="KW-0396">Initiation factor</keyword>
<gene>
    <name evidence="2" type="ORF">TRFO_05869</name>
</gene>
<dbReference type="OrthoDB" id="10065185at2759"/>
<proteinExistence type="predicted"/>
<reference evidence="2" key="1">
    <citation type="submission" date="2016-10" db="EMBL/GenBank/DDBJ databases">
        <authorList>
            <person name="Benchimol M."/>
            <person name="Almeida L.G."/>
            <person name="Vasconcelos A.T."/>
            <person name="Perreira-Neves A."/>
            <person name="Rosa I.A."/>
            <person name="Tasca T."/>
            <person name="Bogo M.R."/>
            <person name="de Souza W."/>
        </authorList>
    </citation>
    <scope>NUCLEOTIDE SEQUENCE [LARGE SCALE GENOMIC DNA]</scope>
    <source>
        <strain evidence="2">K</strain>
    </source>
</reference>
<feature type="region of interest" description="Disordered" evidence="1">
    <location>
        <begin position="1"/>
        <end position="25"/>
    </location>
</feature>
<dbReference type="InterPro" id="IPR035979">
    <property type="entry name" value="RBD_domain_sf"/>
</dbReference>
<accession>A0A1J4K2V1</accession>
<feature type="region of interest" description="Disordered" evidence="1">
    <location>
        <begin position="120"/>
        <end position="207"/>
    </location>
</feature>